<evidence type="ECO:0000313" key="3">
    <source>
        <dbReference type="Proteomes" id="UP001190700"/>
    </source>
</evidence>
<protein>
    <submittedName>
        <fullName evidence="2">Uncharacterized protein</fullName>
    </submittedName>
</protein>
<dbReference type="InterPro" id="IPR011050">
    <property type="entry name" value="Pectin_lyase_fold/virulence"/>
</dbReference>
<keyword evidence="3" id="KW-1185">Reference proteome</keyword>
<sequence length="706" mass="78164">MNILFQVCVGVFVIANICSVATSDAVCEDEYSDYYNSTLEVYKRTLDAWNKDLLTITALHYPGGIRMSNKFPSPTRCGSLDDIGLVAPREPDLLSTNALVHLTQSDFVYGTFIIISPGTYVLSEDIVFEPNPNYDWFPRSNQADKYPGASAIPGTSDKVGPYTMGFFAAIAVASDDVTIDLNGFTIGQSEVHALQQRFFAVIELGNSPFIASQGPGNFGSTFVAPRRCKIHNGTLGRSAHHGIHGNMGTDIQLHNVVIRDWEVAAIALNGFRRVRITDVVAYMKKDIPVMSPYSQIRFIRQFVKLTMRKDVQEIQSNSSRPLVLKFSSSHPYRGNEELTGQNILDNLNSVLQPVLQKAMMGFPSGWKDEIYQNHPESAFLINAEGKVDGTPYGMLIGMAGVQVHGFKTPEQTQNRRSSDVFIRNVTVYNLRARVNEVIGLSTYLSERDKRVTQADYAGAIFVFGEDFGVSDKEGYYKGNALSDAHAYLNTFTSSIKAVSDRINSTDALLTIPDELVDAWIRRGSKTNMEIVEESNGNYKFACGWDDMRHVIKGLMGMRIEATDRIRVENVVFDEIINTSPTSSHKYCGSHDHTVNSRADTVHEDVAPTTFGFVVAATNDVQVRNSYVRDLASVNGDIIQWSTSRTESRGVQLDLSSVFDAMCSAPSPADSSRVFPNKPVVRAFPFEFGFPLDNTNGAGLSFCVERL</sequence>
<keyword evidence="1" id="KW-0732">Signal</keyword>
<feature type="chain" id="PRO_5041999319" evidence="1">
    <location>
        <begin position="24"/>
        <end position="706"/>
    </location>
</feature>
<proteinExistence type="predicted"/>
<dbReference type="SUPFAM" id="SSF51126">
    <property type="entry name" value="Pectin lyase-like"/>
    <property type="match status" value="1"/>
</dbReference>
<dbReference type="EMBL" id="LGRX02035483">
    <property type="protein sequence ID" value="KAK3234540.1"/>
    <property type="molecule type" value="Genomic_DNA"/>
</dbReference>
<comment type="caution">
    <text evidence="2">The sequence shown here is derived from an EMBL/GenBank/DDBJ whole genome shotgun (WGS) entry which is preliminary data.</text>
</comment>
<feature type="signal peptide" evidence="1">
    <location>
        <begin position="1"/>
        <end position="23"/>
    </location>
</feature>
<evidence type="ECO:0000256" key="1">
    <source>
        <dbReference type="SAM" id="SignalP"/>
    </source>
</evidence>
<dbReference type="Proteomes" id="UP001190700">
    <property type="component" value="Unassembled WGS sequence"/>
</dbReference>
<name>A0AAE0BEH2_9CHLO</name>
<accession>A0AAE0BEH2</accession>
<organism evidence="2 3">
    <name type="scientific">Cymbomonas tetramitiformis</name>
    <dbReference type="NCBI Taxonomy" id="36881"/>
    <lineage>
        <taxon>Eukaryota</taxon>
        <taxon>Viridiplantae</taxon>
        <taxon>Chlorophyta</taxon>
        <taxon>Pyramimonadophyceae</taxon>
        <taxon>Pyramimonadales</taxon>
        <taxon>Pyramimonadaceae</taxon>
        <taxon>Cymbomonas</taxon>
    </lineage>
</organism>
<evidence type="ECO:0000313" key="2">
    <source>
        <dbReference type="EMBL" id="KAK3234540.1"/>
    </source>
</evidence>
<dbReference type="AlphaFoldDB" id="A0AAE0BEH2"/>
<gene>
    <name evidence="2" type="ORF">CYMTET_55091</name>
</gene>
<reference evidence="2 3" key="1">
    <citation type="journal article" date="2015" name="Genome Biol. Evol.">
        <title>Comparative Genomics of a Bacterivorous Green Alga Reveals Evolutionary Causalities and Consequences of Phago-Mixotrophic Mode of Nutrition.</title>
        <authorList>
            <person name="Burns J.A."/>
            <person name="Paasch A."/>
            <person name="Narechania A."/>
            <person name="Kim E."/>
        </authorList>
    </citation>
    <scope>NUCLEOTIDE SEQUENCE [LARGE SCALE GENOMIC DNA]</scope>
    <source>
        <strain evidence="2 3">PLY_AMNH</strain>
    </source>
</reference>